<evidence type="ECO:0000313" key="7">
    <source>
        <dbReference type="Proteomes" id="UP000473699"/>
    </source>
</evidence>
<comment type="caution">
    <text evidence="6">The sequence shown here is derived from an EMBL/GenBank/DDBJ whole genome shotgun (WGS) entry which is preliminary data.</text>
</comment>
<dbReference type="PANTHER" id="PTHR43776:SF7">
    <property type="entry name" value="D,D-DIPEPTIDE TRANSPORT ATP-BINDING PROTEIN DDPF-RELATED"/>
    <property type="match status" value="1"/>
</dbReference>
<evidence type="ECO:0000256" key="1">
    <source>
        <dbReference type="ARBA" id="ARBA00005417"/>
    </source>
</evidence>
<dbReference type="RefSeq" id="WP_154528207.1">
    <property type="nucleotide sequence ID" value="NZ_VUNH01000003.1"/>
</dbReference>
<dbReference type="GO" id="GO:0055085">
    <property type="term" value="P:transmembrane transport"/>
    <property type="evidence" value="ECO:0007669"/>
    <property type="project" value="UniProtKB-ARBA"/>
</dbReference>
<dbReference type="AlphaFoldDB" id="A0A6L5YAD0"/>
<dbReference type="InterPro" id="IPR050319">
    <property type="entry name" value="ABC_transp_ATP-bind"/>
</dbReference>
<dbReference type="GO" id="GO:0015833">
    <property type="term" value="P:peptide transport"/>
    <property type="evidence" value="ECO:0007669"/>
    <property type="project" value="InterPro"/>
</dbReference>
<evidence type="ECO:0000259" key="5">
    <source>
        <dbReference type="PROSITE" id="PS50893"/>
    </source>
</evidence>
<dbReference type="NCBIfam" id="TIGR01727">
    <property type="entry name" value="oligo_HPY"/>
    <property type="match status" value="1"/>
</dbReference>
<evidence type="ECO:0000256" key="3">
    <source>
        <dbReference type="ARBA" id="ARBA00022741"/>
    </source>
</evidence>
<sequence>MGCLLSVKNLEQRFDLDRSLLSQIRFERGRVVRRKRVVHAVNGISFDLEEGQVYSLVGESGCGKSTAARSIIRLIEPAGGSVCYRGQDIAHIPLGEMLLLRKKMQMIFQDPYASLNPRQNVMEILTEPMLFHKVAAGKKEARARALDLLSRVGIRPEQASRYPHQFSGGQRQRIGIARALAVEPEFIIADEPVSALDVSIQAQILNLLMDLKDEFHFSYLFIAHNLSVVKHISNQVAVMYLGSIVEKGSKEQIFASPQHPYTKALFSSIPTLTGRNMRNAEGLEGEIPSAVNLPSGCCFHTRCRCVMPVCSQRVPEEREIAPGHWVQCHLFDR</sequence>
<dbReference type="FunFam" id="3.40.50.300:FF:000016">
    <property type="entry name" value="Oligopeptide ABC transporter ATP-binding component"/>
    <property type="match status" value="1"/>
</dbReference>
<name>A0A6L5YAD0_9BACT</name>
<dbReference type="InterPro" id="IPR003439">
    <property type="entry name" value="ABC_transporter-like_ATP-bd"/>
</dbReference>
<dbReference type="InterPro" id="IPR027417">
    <property type="entry name" value="P-loop_NTPase"/>
</dbReference>
<evidence type="ECO:0000256" key="4">
    <source>
        <dbReference type="ARBA" id="ARBA00022840"/>
    </source>
</evidence>
<dbReference type="CDD" id="cd03257">
    <property type="entry name" value="ABC_NikE_OppD_transporters"/>
    <property type="match status" value="1"/>
</dbReference>
<keyword evidence="7" id="KW-1185">Reference proteome</keyword>
<dbReference type="InterPro" id="IPR013563">
    <property type="entry name" value="Oligopep_ABC_C"/>
</dbReference>
<evidence type="ECO:0000313" key="6">
    <source>
        <dbReference type="EMBL" id="MST55095.1"/>
    </source>
</evidence>
<keyword evidence="2" id="KW-0813">Transport</keyword>
<dbReference type="GO" id="GO:0016887">
    <property type="term" value="F:ATP hydrolysis activity"/>
    <property type="evidence" value="ECO:0007669"/>
    <property type="project" value="InterPro"/>
</dbReference>
<keyword evidence="3" id="KW-0547">Nucleotide-binding</keyword>
<gene>
    <name evidence="6" type="ORF">FYJ74_03410</name>
</gene>
<keyword evidence="4 6" id="KW-0067">ATP-binding</keyword>
<dbReference type="Pfam" id="PF08352">
    <property type="entry name" value="oligo_HPY"/>
    <property type="match status" value="1"/>
</dbReference>
<dbReference type="InterPro" id="IPR017871">
    <property type="entry name" value="ABC_transporter-like_CS"/>
</dbReference>
<protein>
    <submittedName>
        <fullName evidence="6">ATP-binding cassette domain-containing protein</fullName>
    </submittedName>
</protein>
<dbReference type="PROSITE" id="PS50893">
    <property type="entry name" value="ABC_TRANSPORTER_2"/>
    <property type="match status" value="1"/>
</dbReference>
<comment type="similarity">
    <text evidence="1">Belongs to the ABC transporter superfamily.</text>
</comment>
<dbReference type="InterPro" id="IPR003593">
    <property type="entry name" value="AAA+_ATPase"/>
</dbReference>
<dbReference type="EMBL" id="VUNH01000003">
    <property type="protein sequence ID" value="MST55095.1"/>
    <property type="molecule type" value="Genomic_DNA"/>
</dbReference>
<proteinExistence type="inferred from homology"/>
<feature type="domain" description="ABC transporter" evidence="5">
    <location>
        <begin position="24"/>
        <end position="266"/>
    </location>
</feature>
<dbReference type="Gene3D" id="3.40.50.300">
    <property type="entry name" value="P-loop containing nucleotide triphosphate hydrolases"/>
    <property type="match status" value="1"/>
</dbReference>
<evidence type="ECO:0000256" key="2">
    <source>
        <dbReference type="ARBA" id="ARBA00022448"/>
    </source>
</evidence>
<dbReference type="Proteomes" id="UP000473699">
    <property type="component" value="Unassembled WGS sequence"/>
</dbReference>
<dbReference type="SUPFAM" id="SSF52540">
    <property type="entry name" value="P-loop containing nucleoside triphosphate hydrolases"/>
    <property type="match status" value="1"/>
</dbReference>
<dbReference type="Pfam" id="PF00005">
    <property type="entry name" value="ABC_tran"/>
    <property type="match status" value="1"/>
</dbReference>
<dbReference type="SMART" id="SM00382">
    <property type="entry name" value="AAA"/>
    <property type="match status" value="1"/>
</dbReference>
<dbReference type="PROSITE" id="PS00211">
    <property type="entry name" value="ABC_TRANSPORTER_1"/>
    <property type="match status" value="1"/>
</dbReference>
<dbReference type="PANTHER" id="PTHR43776">
    <property type="entry name" value="TRANSPORT ATP-BINDING PROTEIN"/>
    <property type="match status" value="1"/>
</dbReference>
<dbReference type="GO" id="GO:0005524">
    <property type="term" value="F:ATP binding"/>
    <property type="evidence" value="ECO:0007669"/>
    <property type="project" value="UniProtKB-KW"/>
</dbReference>
<organism evidence="6 7">
    <name type="scientific">Pyramidobacter porci</name>
    <dbReference type="NCBI Taxonomy" id="2605789"/>
    <lineage>
        <taxon>Bacteria</taxon>
        <taxon>Thermotogati</taxon>
        <taxon>Synergistota</taxon>
        <taxon>Synergistia</taxon>
        <taxon>Synergistales</taxon>
        <taxon>Dethiosulfovibrionaceae</taxon>
        <taxon>Pyramidobacter</taxon>
    </lineage>
</organism>
<accession>A0A6L5YAD0</accession>
<reference evidence="6 7" key="1">
    <citation type="submission" date="2019-08" db="EMBL/GenBank/DDBJ databases">
        <title>In-depth cultivation of the pig gut microbiome towards novel bacterial diversity and tailored functional studies.</title>
        <authorList>
            <person name="Wylensek D."/>
            <person name="Hitch T.C.A."/>
            <person name="Clavel T."/>
        </authorList>
    </citation>
    <scope>NUCLEOTIDE SEQUENCE [LARGE SCALE GENOMIC DNA]</scope>
    <source>
        <strain evidence="6 7">SM-530-WT-4B</strain>
    </source>
</reference>